<dbReference type="SUPFAM" id="SSF51735">
    <property type="entry name" value="NAD(P)-binding Rossmann-fold domains"/>
    <property type="match status" value="1"/>
</dbReference>
<dbReference type="InterPro" id="IPR002347">
    <property type="entry name" value="SDR_fam"/>
</dbReference>
<dbReference type="GO" id="GO:0016614">
    <property type="term" value="F:oxidoreductase activity, acting on CH-OH group of donors"/>
    <property type="evidence" value="ECO:0007669"/>
    <property type="project" value="UniProtKB-ARBA"/>
</dbReference>
<dbReference type="InterPro" id="IPR036291">
    <property type="entry name" value="NAD(P)-bd_dom_sf"/>
</dbReference>
<evidence type="ECO:0000256" key="1">
    <source>
        <dbReference type="ARBA" id="ARBA00006484"/>
    </source>
</evidence>
<evidence type="ECO:0000313" key="5">
    <source>
        <dbReference type="Proteomes" id="UP000494115"/>
    </source>
</evidence>
<dbReference type="EMBL" id="CADIKM010000039">
    <property type="protein sequence ID" value="CAB3800699.1"/>
    <property type="molecule type" value="Genomic_DNA"/>
</dbReference>
<dbReference type="RefSeq" id="WP_175107519.1">
    <property type="nucleotide sequence ID" value="NZ_CADIKM010000039.1"/>
</dbReference>
<gene>
    <name evidence="4" type="primary">ydaD_2</name>
    <name evidence="4" type="ORF">LMG28138_04903</name>
</gene>
<evidence type="ECO:0000256" key="3">
    <source>
        <dbReference type="SAM" id="MobiDB-lite"/>
    </source>
</evidence>
<dbReference type="InterPro" id="IPR020904">
    <property type="entry name" value="Sc_DH/Rdtase_CS"/>
</dbReference>
<dbReference type="Gene3D" id="3.40.50.720">
    <property type="entry name" value="NAD(P)-binding Rossmann-like Domain"/>
    <property type="match status" value="1"/>
</dbReference>
<dbReference type="PANTHER" id="PTHR48107:SF16">
    <property type="entry name" value="NADPH-DEPENDENT ALDEHYDE REDUCTASE 1, CHLOROPLASTIC"/>
    <property type="match status" value="1"/>
</dbReference>
<comment type="similarity">
    <text evidence="1">Belongs to the short-chain dehydrogenases/reductases (SDR) family.</text>
</comment>
<dbReference type="EC" id="1.-.-.-" evidence="4"/>
<reference evidence="4 5" key="1">
    <citation type="submission" date="2020-04" db="EMBL/GenBank/DDBJ databases">
        <authorList>
            <person name="De Canck E."/>
        </authorList>
    </citation>
    <scope>NUCLEOTIDE SEQUENCE [LARGE SCALE GENOMIC DNA]</scope>
    <source>
        <strain evidence="4 5">LMG 28138</strain>
    </source>
</reference>
<dbReference type="PROSITE" id="PS00061">
    <property type="entry name" value="ADH_SHORT"/>
    <property type="match status" value="1"/>
</dbReference>
<dbReference type="PRINTS" id="PR00080">
    <property type="entry name" value="SDRFAMILY"/>
</dbReference>
<protein>
    <submittedName>
        <fullName evidence="4">General stress protein 39</fullName>
        <ecNumber evidence="4">1.-.-.-</ecNumber>
    </submittedName>
</protein>
<sequence length="289" mass="30782">MAQNTYPIPPFPEQQQNRQPGLTALMDPQPDHGENTYRGNGRLAGKAALITGADSGIGRAVAIAYAREGADVAISYLDEEQDDAMETARWVEKAGRRALLLAGDITDRTHCRNLVAKTIETFGRIDVLVNNAAYQMSHNSLEDISDDEWDRTFSTNIGAMFRITKAALMHMKAGGAIVNTTSITADAPNPGLIAYAATKGAIQNFTGGLAQMLAERGIRANCVAPGPIWTPLIPSTMPPEKVKNHGSHVPMKRPGQPAELAAAYVMLASDEASYVSGATIAVTGGKPII</sequence>
<dbReference type="AlphaFoldDB" id="A0A6S7CY39"/>
<dbReference type="Pfam" id="PF13561">
    <property type="entry name" value="adh_short_C2"/>
    <property type="match status" value="1"/>
</dbReference>
<dbReference type="CDD" id="cd05355">
    <property type="entry name" value="SDR_c1"/>
    <property type="match status" value="1"/>
</dbReference>
<evidence type="ECO:0000313" key="4">
    <source>
        <dbReference type="EMBL" id="CAB3800699.1"/>
    </source>
</evidence>
<organism evidence="4 5">
    <name type="scientific">Pararobbsia alpina</name>
    <dbReference type="NCBI Taxonomy" id="621374"/>
    <lineage>
        <taxon>Bacteria</taxon>
        <taxon>Pseudomonadati</taxon>
        <taxon>Pseudomonadota</taxon>
        <taxon>Betaproteobacteria</taxon>
        <taxon>Burkholderiales</taxon>
        <taxon>Burkholderiaceae</taxon>
        <taxon>Pararobbsia</taxon>
    </lineage>
</organism>
<keyword evidence="5" id="KW-1185">Reference proteome</keyword>
<dbReference type="PRINTS" id="PR00081">
    <property type="entry name" value="GDHRDH"/>
</dbReference>
<feature type="region of interest" description="Disordered" evidence="3">
    <location>
        <begin position="1"/>
        <end position="33"/>
    </location>
</feature>
<name>A0A6S7CY39_9BURK</name>
<dbReference type="Proteomes" id="UP000494115">
    <property type="component" value="Unassembled WGS sequence"/>
</dbReference>
<accession>A0A6S7CY39</accession>
<keyword evidence="2 4" id="KW-0560">Oxidoreductase</keyword>
<dbReference type="FunFam" id="3.40.50.720:FF:000084">
    <property type="entry name" value="Short-chain dehydrogenase reductase"/>
    <property type="match status" value="1"/>
</dbReference>
<dbReference type="PANTHER" id="PTHR48107">
    <property type="entry name" value="NADPH-DEPENDENT ALDEHYDE REDUCTASE-LIKE PROTEIN, CHLOROPLASTIC-RELATED"/>
    <property type="match status" value="1"/>
</dbReference>
<evidence type="ECO:0000256" key="2">
    <source>
        <dbReference type="ARBA" id="ARBA00023002"/>
    </source>
</evidence>
<proteinExistence type="inferred from homology"/>
<dbReference type="NCBIfam" id="NF005559">
    <property type="entry name" value="PRK07231.1"/>
    <property type="match status" value="1"/>
</dbReference>